<dbReference type="RefSeq" id="WP_074477660.1">
    <property type="nucleotide sequence ID" value="NZ_FMCT01000014.1"/>
</dbReference>
<organism evidence="2 3">
    <name type="scientific">Micromonospora carbonacea</name>
    <dbReference type="NCBI Taxonomy" id="47853"/>
    <lineage>
        <taxon>Bacteria</taxon>
        <taxon>Bacillati</taxon>
        <taxon>Actinomycetota</taxon>
        <taxon>Actinomycetes</taxon>
        <taxon>Micromonosporales</taxon>
        <taxon>Micromonosporaceae</taxon>
        <taxon>Micromonospora</taxon>
    </lineage>
</organism>
<feature type="domain" description="DUF4935" evidence="1">
    <location>
        <begin position="2"/>
        <end position="164"/>
    </location>
</feature>
<dbReference type="InterPro" id="IPR032557">
    <property type="entry name" value="DUF4935"/>
</dbReference>
<gene>
    <name evidence="2" type="ORF">GA0070563_114170</name>
</gene>
<evidence type="ECO:0000313" key="3">
    <source>
        <dbReference type="Proteomes" id="UP000183585"/>
    </source>
</evidence>
<evidence type="ECO:0000313" key="2">
    <source>
        <dbReference type="EMBL" id="SCF46340.1"/>
    </source>
</evidence>
<evidence type="ECO:0000259" key="1">
    <source>
        <dbReference type="Pfam" id="PF16289"/>
    </source>
</evidence>
<reference evidence="3" key="1">
    <citation type="submission" date="2016-06" db="EMBL/GenBank/DDBJ databases">
        <authorList>
            <person name="Varghese N."/>
            <person name="Submissions Spin"/>
        </authorList>
    </citation>
    <scope>NUCLEOTIDE SEQUENCE [LARGE SCALE GENOMIC DNA]</scope>
    <source>
        <strain evidence="3">DSM 43168</strain>
    </source>
</reference>
<proteinExistence type="predicted"/>
<name>A0A1C5AM81_9ACTN</name>
<sequence length="409" mass="45254">MIFLDANILWGVTLNSSTADLLRALGAAGIRVAVPWVVMEELVSQRALLYDEAHAKAASALNELRRHVPWAAGVPRLAQVDTERHREHWRDMYRQMVEVIEPGSEVLRTALFRESNVLAPCKRVGQKGDKTGSRDAAIWLTAVEYARDHEDEKVYFVSTNTKDFGDGTEYPEPMKSDLAGVEGRFFHLTSMDDVLSRFAKQADPDPEFLPALLAREETIELLTDALSAHLPTFASKTNDGWLNRRLSYTRLGDDEEVGEGGSALGWINPPLLTFDGVSDVTARSIDGQDWYIATVRLFASGFMLLTGGSLIPAANALEARVLVTQDKTGTRPSVLRCERPRALTAEEVSRIPNKWTNWQQDLGLPFPAIRLPRQASAGTLPLTPSGSQVENISAIISMMINSVLRDQSE</sequence>
<dbReference type="CDD" id="cd09854">
    <property type="entry name" value="PIN_VapC-like"/>
    <property type="match status" value="1"/>
</dbReference>
<dbReference type="Proteomes" id="UP000183585">
    <property type="component" value="Unassembled WGS sequence"/>
</dbReference>
<protein>
    <recommendedName>
        <fullName evidence="1">DUF4935 domain-containing protein</fullName>
    </recommendedName>
</protein>
<accession>A0A1C5AM81</accession>
<keyword evidence="3" id="KW-1185">Reference proteome</keyword>
<dbReference type="Pfam" id="PF16289">
    <property type="entry name" value="PIN_12"/>
    <property type="match status" value="1"/>
</dbReference>
<dbReference type="AlphaFoldDB" id="A0A1C5AM81"/>
<dbReference type="EMBL" id="FMCT01000014">
    <property type="protein sequence ID" value="SCF46340.1"/>
    <property type="molecule type" value="Genomic_DNA"/>
</dbReference>